<accession>Q2WEG1</accession>
<evidence type="ECO:0000313" key="1">
    <source>
        <dbReference type="EMBL" id="CAE00826.1"/>
    </source>
</evidence>
<reference evidence="1" key="1">
    <citation type="submission" date="2003-07" db="EMBL/GenBank/DDBJ databases">
        <title>Why sequencing of Sordaria macrospora will lead to an improved annotation of the Neurospora crassa genome.</title>
        <authorList>
            <person name="Nowrousian M."/>
            <person name="Wuertz C."/>
            <person name="Poeggeler S."/>
            <person name="Kueck U."/>
        </authorList>
    </citation>
    <scope>NUCLEOTIDE SEQUENCE</scope>
    <source>
        <strain evidence="1">S48977</strain>
        <tissue evidence="1">Mycelium</tissue>
    </source>
</reference>
<name>Q2WEG1_SORMA</name>
<feature type="non-terminal residue" evidence="1">
    <location>
        <position position="1"/>
    </location>
</feature>
<sequence>ASRHDQRGRRRQQRHHRLSLGMNITDFRFCQFDADNSLQSSLP</sequence>
<dbReference type="EMBL" id="AJ575183">
    <property type="protein sequence ID" value="CAE00826.1"/>
    <property type="molecule type" value="Genomic_DNA"/>
</dbReference>
<protein>
    <submittedName>
        <fullName evidence="1">Calmodulin homologue</fullName>
    </submittedName>
</protein>
<dbReference type="AlphaFoldDB" id="Q2WEG1"/>
<proteinExistence type="predicted"/>
<organism evidence="1">
    <name type="scientific">Sordaria macrospora</name>
    <dbReference type="NCBI Taxonomy" id="5147"/>
    <lineage>
        <taxon>Eukaryota</taxon>
        <taxon>Fungi</taxon>
        <taxon>Dikarya</taxon>
        <taxon>Ascomycota</taxon>
        <taxon>Pezizomycotina</taxon>
        <taxon>Sordariomycetes</taxon>
        <taxon>Sordariomycetidae</taxon>
        <taxon>Sordariales</taxon>
        <taxon>Sordariaceae</taxon>
        <taxon>Sordaria</taxon>
    </lineage>
</organism>
<gene>
    <name evidence="1" type="primary">smu4120</name>
</gene>